<feature type="signal peptide" evidence="1">
    <location>
        <begin position="1"/>
        <end position="19"/>
    </location>
</feature>
<sequence length="593" mass="65986">MKKIVLLMVWLLVGGSIHAQMPEEDVRAFERDTVQSEEVVAQPTDDHYRVVTNRFWDNWFVLGSVGYHGFFGDYGTVGDFKGKLSPDFNVGVGKWFTPGIGVKFQFGLGNSKGYTKEDNIFVQGGSLTADDGTVYWKTKYKWWDLNANVMFNLSRLFKGYEGINSDNLMNQFILSVGLGALHHYGISAQRNEWAGHIELQYSRFFTKAKALSLDVKLYTTLYQTNFDGVTLKANGENSKWWDTNVGVRLGLTYYFKRRGWERCVTCPAPVYVVNEVAPVNNALAVSDCPEYGSFVFYVFFPNNYSGRDDAPIVADAPVNAIDYLASGIFAQKKFEDGQEVASRLADGASLARLSTTDVPTEKAYACPAEGTVARGYEMTEAPISLQMDAPSLNAFKEQNGYYYAPVYGGGKTWYYRVDDETKTQTLLSGDNYRETASFGLNAHRGLEVVKNHMPAEPEADIYSFADVYAAIEGNGGYAAACADAETVKSLQRILNSGRILYVQAEGLATSQDNYTGQDAENVGLERNKTLAYNRAYTVIKWLKGNKNFSKVVGNNFSLNALTDPIATVTDKSTRGLDAKLNRCVKVKVHYVIE</sequence>
<gene>
    <name evidence="2" type="ORF">H9950_12900</name>
</gene>
<dbReference type="Proteomes" id="UP000823862">
    <property type="component" value="Unassembled WGS sequence"/>
</dbReference>
<name>A0A9D2KX87_9BACE</name>
<protein>
    <recommendedName>
        <fullName evidence="4">OmpA family protein</fullName>
    </recommendedName>
</protein>
<reference evidence="2" key="1">
    <citation type="journal article" date="2021" name="PeerJ">
        <title>Extensive microbial diversity within the chicken gut microbiome revealed by metagenomics and culture.</title>
        <authorList>
            <person name="Gilroy R."/>
            <person name="Ravi A."/>
            <person name="Getino M."/>
            <person name="Pursley I."/>
            <person name="Horton D.L."/>
            <person name="Alikhan N.F."/>
            <person name="Baker D."/>
            <person name="Gharbi K."/>
            <person name="Hall N."/>
            <person name="Watson M."/>
            <person name="Adriaenssens E.M."/>
            <person name="Foster-Nyarko E."/>
            <person name="Jarju S."/>
            <person name="Secka A."/>
            <person name="Antonio M."/>
            <person name="Oren A."/>
            <person name="Chaudhuri R.R."/>
            <person name="La Ragione R."/>
            <person name="Hildebrand F."/>
            <person name="Pallen M.J."/>
        </authorList>
    </citation>
    <scope>NUCLEOTIDE SEQUENCE</scope>
    <source>
        <strain evidence="2">ChiHjej12B11-9795</strain>
    </source>
</reference>
<evidence type="ECO:0000313" key="3">
    <source>
        <dbReference type="Proteomes" id="UP000823862"/>
    </source>
</evidence>
<keyword evidence="1" id="KW-0732">Signal</keyword>
<evidence type="ECO:0000256" key="1">
    <source>
        <dbReference type="SAM" id="SignalP"/>
    </source>
</evidence>
<comment type="caution">
    <text evidence="2">The sequence shown here is derived from an EMBL/GenBank/DDBJ whole genome shotgun (WGS) entry which is preliminary data.</text>
</comment>
<dbReference type="EMBL" id="DWZI01000066">
    <property type="protein sequence ID" value="HJA87064.1"/>
    <property type="molecule type" value="Genomic_DNA"/>
</dbReference>
<feature type="chain" id="PRO_5039111053" description="OmpA family protein" evidence="1">
    <location>
        <begin position="20"/>
        <end position="593"/>
    </location>
</feature>
<reference evidence="2" key="2">
    <citation type="submission" date="2021-04" db="EMBL/GenBank/DDBJ databases">
        <authorList>
            <person name="Gilroy R."/>
        </authorList>
    </citation>
    <scope>NUCLEOTIDE SEQUENCE</scope>
    <source>
        <strain evidence="2">ChiHjej12B11-9795</strain>
    </source>
</reference>
<evidence type="ECO:0000313" key="2">
    <source>
        <dbReference type="EMBL" id="HJA87064.1"/>
    </source>
</evidence>
<dbReference type="AlphaFoldDB" id="A0A9D2KX87"/>
<evidence type="ECO:0008006" key="4">
    <source>
        <dbReference type="Google" id="ProtNLM"/>
    </source>
</evidence>
<accession>A0A9D2KX87</accession>
<organism evidence="2 3">
    <name type="scientific">Candidatus Bacteroides avicola</name>
    <dbReference type="NCBI Taxonomy" id="2838468"/>
    <lineage>
        <taxon>Bacteria</taxon>
        <taxon>Pseudomonadati</taxon>
        <taxon>Bacteroidota</taxon>
        <taxon>Bacteroidia</taxon>
        <taxon>Bacteroidales</taxon>
        <taxon>Bacteroidaceae</taxon>
        <taxon>Bacteroides</taxon>
    </lineage>
</organism>
<proteinExistence type="predicted"/>